<organism evidence="1 2">
    <name type="scientific">Rhizobium metallidurans</name>
    <dbReference type="NCBI Taxonomy" id="1265931"/>
    <lineage>
        <taxon>Bacteria</taxon>
        <taxon>Pseudomonadati</taxon>
        <taxon>Pseudomonadota</taxon>
        <taxon>Alphaproteobacteria</taxon>
        <taxon>Hyphomicrobiales</taxon>
        <taxon>Rhizobiaceae</taxon>
        <taxon>Rhizobium/Agrobacterium group</taxon>
        <taxon>Rhizobium</taxon>
    </lineage>
</organism>
<dbReference type="NCBIfam" id="TIGR02683">
    <property type="entry name" value="upstrm_HI1419"/>
    <property type="match status" value="1"/>
</dbReference>
<reference evidence="1 2" key="1">
    <citation type="submission" date="2020-08" db="EMBL/GenBank/DDBJ databases">
        <title>Genomic Encyclopedia of Type Strains, Phase IV (KMG-IV): sequencing the most valuable type-strain genomes for metagenomic binning, comparative biology and taxonomic classification.</title>
        <authorList>
            <person name="Goeker M."/>
        </authorList>
    </citation>
    <scope>NUCLEOTIDE SEQUENCE [LARGE SCALE GENOMIC DNA]</scope>
    <source>
        <strain evidence="1 2">DSM 26575</strain>
    </source>
</reference>
<dbReference type="PANTHER" id="PTHR41791">
    <property type="entry name" value="SSL7039 PROTEIN"/>
    <property type="match status" value="1"/>
</dbReference>
<dbReference type="PANTHER" id="PTHR41791:SF1">
    <property type="entry name" value="SSL7039 PROTEIN"/>
    <property type="match status" value="1"/>
</dbReference>
<dbReference type="EMBL" id="JACIDW010000016">
    <property type="protein sequence ID" value="MBB3966272.1"/>
    <property type="molecule type" value="Genomic_DNA"/>
</dbReference>
<dbReference type="Proteomes" id="UP000582090">
    <property type="component" value="Unassembled WGS sequence"/>
</dbReference>
<dbReference type="RefSeq" id="WP_183901777.1">
    <property type="nucleotide sequence ID" value="NZ_JACIDW010000016.1"/>
</dbReference>
<evidence type="ECO:0000313" key="1">
    <source>
        <dbReference type="EMBL" id="MBB3966272.1"/>
    </source>
</evidence>
<name>A0A7W6CSA1_9HYPH</name>
<dbReference type="PIRSF" id="PIRSF028744">
    <property type="entry name" value="Addict_mod_HI1419"/>
    <property type="match status" value="1"/>
</dbReference>
<dbReference type="InterPro" id="IPR014056">
    <property type="entry name" value="TypeIITA-like_toxin_pred"/>
</dbReference>
<gene>
    <name evidence="1" type="ORF">GGQ67_003959</name>
</gene>
<dbReference type="AlphaFoldDB" id="A0A7W6CSA1"/>
<keyword evidence="2" id="KW-1185">Reference proteome</keyword>
<protein>
    <submittedName>
        <fullName evidence="1">Putative addiction module killer protein</fullName>
    </submittedName>
</protein>
<comment type="caution">
    <text evidence="1">The sequence shown here is derived from an EMBL/GenBank/DDBJ whole genome shotgun (WGS) entry which is preliminary data.</text>
</comment>
<proteinExistence type="predicted"/>
<sequence>MLTVVQTATFAKWLSRQRDRRAVARIASRLLRIETGYLGDIKAVGDGVSELRIDYGPGYRIYVTMDRSTLIVLLSGGDKSTQTRDIIEAKRLAREWKDAR</sequence>
<accession>A0A7W6CSA1</accession>
<evidence type="ECO:0000313" key="2">
    <source>
        <dbReference type="Proteomes" id="UP000582090"/>
    </source>
</evidence>